<keyword evidence="1" id="KW-0547">Nucleotide-binding</keyword>
<dbReference type="SMART" id="SM00534">
    <property type="entry name" value="MUTSac"/>
    <property type="match status" value="1"/>
</dbReference>
<feature type="transmembrane region" description="Helical" evidence="4">
    <location>
        <begin position="22"/>
        <end position="42"/>
    </location>
</feature>
<reference evidence="6 7" key="1">
    <citation type="submission" date="2021-03" db="EMBL/GenBank/DDBJ databases">
        <title>novel species isolated from a fishpond in China.</title>
        <authorList>
            <person name="Lu H."/>
            <person name="Cai Z."/>
        </authorList>
    </citation>
    <scope>NUCLEOTIDE SEQUENCE [LARGE SCALE GENOMIC DNA]</scope>
    <source>
        <strain evidence="6 7">YJ13C</strain>
    </source>
</reference>
<feature type="transmembrane region" description="Helical" evidence="4">
    <location>
        <begin position="206"/>
        <end position="226"/>
    </location>
</feature>
<evidence type="ECO:0000256" key="2">
    <source>
        <dbReference type="ARBA" id="ARBA00022840"/>
    </source>
</evidence>
<keyword evidence="3" id="KW-0238">DNA-binding</keyword>
<organism evidence="6 7">
    <name type="scientific">Algoriphagus pacificus</name>
    <dbReference type="NCBI Taxonomy" id="2811234"/>
    <lineage>
        <taxon>Bacteria</taxon>
        <taxon>Pseudomonadati</taxon>
        <taxon>Bacteroidota</taxon>
        <taxon>Cytophagia</taxon>
        <taxon>Cytophagales</taxon>
        <taxon>Cyclobacteriaceae</taxon>
        <taxon>Algoriphagus</taxon>
    </lineage>
</organism>
<accession>A0ABS3CAN0</accession>
<evidence type="ECO:0000313" key="7">
    <source>
        <dbReference type="Proteomes" id="UP000664480"/>
    </source>
</evidence>
<feature type="transmembrane region" description="Helical" evidence="4">
    <location>
        <begin position="48"/>
        <end position="65"/>
    </location>
</feature>
<gene>
    <name evidence="6" type="ORF">J0A69_01880</name>
</gene>
<dbReference type="InterPro" id="IPR000432">
    <property type="entry name" value="DNA_mismatch_repair_MutS_C"/>
</dbReference>
<keyword evidence="2" id="KW-0067">ATP-binding</keyword>
<feature type="transmembrane region" description="Helical" evidence="4">
    <location>
        <begin position="232"/>
        <end position="250"/>
    </location>
</feature>
<evidence type="ECO:0000256" key="1">
    <source>
        <dbReference type="ARBA" id="ARBA00022741"/>
    </source>
</evidence>
<keyword evidence="7" id="KW-1185">Reference proteome</keyword>
<keyword evidence="4" id="KW-1133">Transmembrane helix</keyword>
<feature type="domain" description="DNA mismatch repair proteins mutS family" evidence="5">
    <location>
        <begin position="410"/>
        <end position="583"/>
    </location>
</feature>
<evidence type="ECO:0000313" key="6">
    <source>
        <dbReference type="EMBL" id="MBN7814153.1"/>
    </source>
</evidence>
<protein>
    <submittedName>
        <fullName evidence="6">DNA mismatch repair protein</fullName>
    </submittedName>
</protein>
<dbReference type="InterPro" id="IPR027417">
    <property type="entry name" value="P-loop_NTPase"/>
</dbReference>
<comment type="caution">
    <text evidence="6">The sequence shown here is derived from an EMBL/GenBank/DDBJ whole genome shotgun (WGS) entry which is preliminary data.</text>
</comment>
<dbReference type="Gene3D" id="3.40.50.300">
    <property type="entry name" value="P-loop containing nucleotide triphosphate hydrolases"/>
    <property type="match status" value="1"/>
</dbReference>
<dbReference type="PANTHER" id="PTHR11361">
    <property type="entry name" value="DNA MISMATCH REPAIR PROTEIN MUTS FAMILY MEMBER"/>
    <property type="match status" value="1"/>
</dbReference>
<dbReference type="InterPro" id="IPR045076">
    <property type="entry name" value="MutS"/>
</dbReference>
<evidence type="ECO:0000256" key="3">
    <source>
        <dbReference type="ARBA" id="ARBA00023125"/>
    </source>
</evidence>
<keyword evidence="4" id="KW-0472">Membrane</keyword>
<dbReference type="Pfam" id="PF00488">
    <property type="entry name" value="MutS_V"/>
    <property type="match status" value="1"/>
</dbReference>
<dbReference type="Proteomes" id="UP000664480">
    <property type="component" value="Unassembled WGS sequence"/>
</dbReference>
<name>A0ABS3CAN0_9BACT</name>
<proteinExistence type="predicted"/>
<keyword evidence="4" id="KW-0812">Transmembrane</keyword>
<dbReference type="RefSeq" id="WP_206584815.1">
    <property type="nucleotide sequence ID" value="NZ_JAFKCU010000001.1"/>
</dbReference>
<evidence type="ECO:0000256" key="4">
    <source>
        <dbReference type="SAM" id="Phobius"/>
    </source>
</evidence>
<sequence>MKAFDFETSDLAGKISDVKSKVGSLAFIRLAIFIGMGISFVLTFSQSLLWFFPLIAASALFVISVQRYNFLKDQEAIYLALTSILNNAEKRNSRTLQGIDPGAEFQDKNHPFANDLDLFGDHSLFQLVNHTVSKGAKVKLAENMKAPFDSQKAILFQEASAELGDHPTFLRAMESIGKAFYSDEKSNKNWQQWLDEKKPVSTFNTIFAFLGPLGGLSIIVFVALGIIPAAFLGLWILLGLIPLGLVFQPLKKASEKLPSRQQLKAFTTWLVVLEKMNFSSDFLKEKQSLILTESESASHLFHQLDRLGLWIDNRLNILYIPFNLLLWTDLFLYRKLQLWMNHHGHELSRIPEVLEDWEILVSLGSFEYELGSSGNITWTEDSILTAEAIAHPLLKPDTAIANDFSLGDQKRFILLTGANMSGKTTFMRTLGINCVMANMGLKPFAKNLLLGQFQLYTSMRNTDNLGESVSSFYAELSRIHQLIERLEKGEAIFFLLDEILKGTNTEDRIAGSEALVRQVAKTKALGIVSTHDIELSALEEKIDTVENRSFHSEILDNTINFDYKLKAGACPSFNAHKLMELMGIRFQDQ</sequence>
<evidence type="ECO:0000259" key="5">
    <source>
        <dbReference type="SMART" id="SM00534"/>
    </source>
</evidence>
<dbReference type="PANTHER" id="PTHR11361:SF99">
    <property type="entry name" value="DNA MISMATCH REPAIR PROTEIN"/>
    <property type="match status" value="1"/>
</dbReference>
<dbReference type="SUPFAM" id="SSF52540">
    <property type="entry name" value="P-loop containing nucleoside triphosphate hydrolases"/>
    <property type="match status" value="1"/>
</dbReference>
<dbReference type="EMBL" id="JAFKCU010000001">
    <property type="protein sequence ID" value="MBN7814153.1"/>
    <property type="molecule type" value="Genomic_DNA"/>
</dbReference>